<reference evidence="2" key="1">
    <citation type="submission" date="2011-08" db="EMBL/GenBank/DDBJ databases">
        <authorList>
            <person name="Rombauts S."/>
        </authorList>
    </citation>
    <scope>NUCLEOTIDE SEQUENCE</scope>
    <source>
        <strain evidence="2">London</strain>
    </source>
</reference>
<dbReference type="AlphaFoldDB" id="T1KNF3"/>
<keyword evidence="2" id="KW-1185">Reference proteome</keyword>
<dbReference type="Proteomes" id="UP000015104">
    <property type="component" value="Unassembled WGS sequence"/>
</dbReference>
<proteinExistence type="predicted"/>
<name>T1KNF3_TETUR</name>
<protein>
    <submittedName>
        <fullName evidence="1">Uncharacterized protein</fullName>
    </submittedName>
</protein>
<dbReference type="HOGENOM" id="CLU_547832_0_0_1"/>
<reference evidence="1" key="2">
    <citation type="submission" date="2015-06" db="UniProtKB">
        <authorList>
            <consortium name="EnsemblMetazoa"/>
        </authorList>
    </citation>
    <scope>IDENTIFICATION</scope>
</reference>
<accession>T1KNF3</accession>
<dbReference type="EnsemblMetazoa" id="tetur16g00780.1">
    <property type="protein sequence ID" value="tetur16g00780.1"/>
    <property type="gene ID" value="tetur16g00780"/>
</dbReference>
<organism evidence="1 2">
    <name type="scientific">Tetranychus urticae</name>
    <name type="common">Two-spotted spider mite</name>
    <dbReference type="NCBI Taxonomy" id="32264"/>
    <lineage>
        <taxon>Eukaryota</taxon>
        <taxon>Metazoa</taxon>
        <taxon>Ecdysozoa</taxon>
        <taxon>Arthropoda</taxon>
        <taxon>Chelicerata</taxon>
        <taxon>Arachnida</taxon>
        <taxon>Acari</taxon>
        <taxon>Acariformes</taxon>
        <taxon>Trombidiformes</taxon>
        <taxon>Prostigmata</taxon>
        <taxon>Eleutherengona</taxon>
        <taxon>Raphignathae</taxon>
        <taxon>Tetranychoidea</taxon>
        <taxon>Tetranychidae</taxon>
        <taxon>Tetranychus</taxon>
    </lineage>
</organism>
<evidence type="ECO:0000313" key="1">
    <source>
        <dbReference type="EnsemblMetazoa" id="tetur16g00780.1"/>
    </source>
</evidence>
<evidence type="ECO:0000313" key="2">
    <source>
        <dbReference type="Proteomes" id="UP000015104"/>
    </source>
</evidence>
<sequence length="443" mass="51077">MVWWSTFRRQYQTVTCNTREFYIVKASIQYNESELAAFGCSEKIDFASDVSCHRLAARLQELQPYHAMPQFLTAYPNERGHCFIISVIIPLLNSPAFIDVLSEANFSLKMRYLRGESNTNSNLRFRTEVPNFWTDLFYKVYLTYRYVAFHPEPVSGLKLLDNGCIVDKAMLGHRFYPRRVKQVPAMKILDRSLFRNLVDSLARYCNKDYLDKAGDEREAYYHMLSKLSSEIPGLAANLFVKFRASYLCSTCSGMFCNMFATPYIHVSADSSLQKVLDCPNDVIMLQRFKSVHVNSFGGCCDHKIQRFMNACYVNTPKLLVFAVDGGDCNDMKIAPDSLFLSIEGVKFHYIHHASSVCFACYRSLSGVVYHPYEHGDERTEAHSYIYIRAGDGYYEANNGSIYTPDHRIFKKLMPGTLHYYHLSEYSTHIPNVRYDEVGFNPLF</sequence>
<dbReference type="EMBL" id="CAEY01000276">
    <property type="status" value="NOT_ANNOTATED_CDS"/>
    <property type="molecule type" value="Genomic_DNA"/>
</dbReference>